<evidence type="ECO:0000313" key="1">
    <source>
        <dbReference type="EMBL" id="KAJ1200471.1"/>
    </source>
</evidence>
<organism evidence="1 2">
    <name type="scientific">Pleurodeles waltl</name>
    <name type="common">Iberian ribbed newt</name>
    <dbReference type="NCBI Taxonomy" id="8319"/>
    <lineage>
        <taxon>Eukaryota</taxon>
        <taxon>Metazoa</taxon>
        <taxon>Chordata</taxon>
        <taxon>Craniata</taxon>
        <taxon>Vertebrata</taxon>
        <taxon>Euteleostomi</taxon>
        <taxon>Amphibia</taxon>
        <taxon>Batrachia</taxon>
        <taxon>Caudata</taxon>
        <taxon>Salamandroidea</taxon>
        <taxon>Salamandridae</taxon>
        <taxon>Pleurodelinae</taxon>
        <taxon>Pleurodeles</taxon>
    </lineage>
</organism>
<protein>
    <submittedName>
        <fullName evidence="1">Uncharacterized protein</fullName>
    </submittedName>
</protein>
<keyword evidence="2" id="KW-1185">Reference proteome</keyword>
<dbReference type="PANTHER" id="PTHR19446">
    <property type="entry name" value="REVERSE TRANSCRIPTASES"/>
    <property type="match status" value="1"/>
</dbReference>
<dbReference type="Proteomes" id="UP001066276">
    <property type="component" value="Chromosome 2_1"/>
</dbReference>
<proteinExistence type="predicted"/>
<reference evidence="1" key="1">
    <citation type="journal article" date="2022" name="bioRxiv">
        <title>Sequencing and chromosome-scale assembly of the giantPleurodeles waltlgenome.</title>
        <authorList>
            <person name="Brown T."/>
            <person name="Elewa A."/>
            <person name="Iarovenko S."/>
            <person name="Subramanian E."/>
            <person name="Araus A.J."/>
            <person name="Petzold A."/>
            <person name="Susuki M."/>
            <person name="Suzuki K.-i.T."/>
            <person name="Hayashi T."/>
            <person name="Toyoda A."/>
            <person name="Oliveira C."/>
            <person name="Osipova E."/>
            <person name="Leigh N.D."/>
            <person name="Simon A."/>
            <person name="Yun M.H."/>
        </authorList>
    </citation>
    <scope>NUCLEOTIDE SEQUENCE</scope>
    <source>
        <strain evidence="1">20211129_DDA</strain>
        <tissue evidence="1">Liver</tissue>
    </source>
</reference>
<sequence length="164" mass="18708">MQRVNRKHRNSAEDLGTRAIFDPNYKATTTYSKQIGRAFLEHYADQFDTCINPVKLSVLDNDLRECIVTPITMFEVLEAMKRLTKAKACDKNGIPSECYKIFAAQIVYLLLTSVNTLLNGSKIPKDFTEAVIRRFLKKDKHPKSVSSISLLNADYKRFAKIMAL</sequence>
<dbReference type="AlphaFoldDB" id="A0AAV7VJE9"/>
<gene>
    <name evidence="1" type="ORF">NDU88_004295</name>
</gene>
<name>A0AAV7VJE9_PLEWA</name>
<accession>A0AAV7VJE9</accession>
<comment type="caution">
    <text evidence="1">The sequence shown here is derived from an EMBL/GenBank/DDBJ whole genome shotgun (WGS) entry which is preliminary data.</text>
</comment>
<dbReference type="EMBL" id="JANPWB010000003">
    <property type="protein sequence ID" value="KAJ1200471.1"/>
    <property type="molecule type" value="Genomic_DNA"/>
</dbReference>
<evidence type="ECO:0000313" key="2">
    <source>
        <dbReference type="Proteomes" id="UP001066276"/>
    </source>
</evidence>